<dbReference type="AlphaFoldDB" id="A0A919S790"/>
<accession>A0A919S790</accession>
<comment type="caution">
    <text evidence="3">The sequence shown here is derived from an EMBL/GenBank/DDBJ whole genome shotgun (WGS) entry which is preliminary data.</text>
</comment>
<dbReference type="PRINTS" id="PR00081">
    <property type="entry name" value="GDHRDH"/>
</dbReference>
<keyword evidence="4" id="KW-1185">Reference proteome</keyword>
<dbReference type="InterPro" id="IPR002347">
    <property type="entry name" value="SDR_fam"/>
</dbReference>
<dbReference type="InterPro" id="IPR036291">
    <property type="entry name" value="NAD(P)-bd_dom_sf"/>
</dbReference>
<dbReference type="PANTHER" id="PTHR43157:SF31">
    <property type="entry name" value="PHOSPHATIDYLINOSITOL-GLYCAN BIOSYNTHESIS CLASS F PROTEIN"/>
    <property type="match status" value="1"/>
</dbReference>
<evidence type="ECO:0000313" key="3">
    <source>
        <dbReference type="EMBL" id="GIM65862.1"/>
    </source>
</evidence>
<organism evidence="3 4">
    <name type="scientific">Actinoplanes auranticolor</name>
    <dbReference type="NCBI Taxonomy" id="47988"/>
    <lineage>
        <taxon>Bacteria</taxon>
        <taxon>Bacillati</taxon>
        <taxon>Actinomycetota</taxon>
        <taxon>Actinomycetes</taxon>
        <taxon>Micromonosporales</taxon>
        <taxon>Micromonosporaceae</taxon>
        <taxon>Actinoplanes</taxon>
    </lineage>
</organism>
<evidence type="ECO:0000256" key="1">
    <source>
        <dbReference type="ARBA" id="ARBA00023002"/>
    </source>
</evidence>
<reference evidence="3" key="1">
    <citation type="submission" date="2021-03" db="EMBL/GenBank/DDBJ databases">
        <title>Whole genome shotgun sequence of Actinoplanes auranticolor NBRC 12245.</title>
        <authorList>
            <person name="Komaki H."/>
            <person name="Tamura T."/>
        </authorList>
    </citation>
    <scope>NUCLEOTIDE SEQUENCE</scope>
    <source>
        <strain evidence="3">NBRC 12245</strain>
    </source>
</reference>
<keyword evidence="1" id="KW-0560">Oxidoreductase</keyword>
<evidence type="ECO:0000313" key="4">
    <source>
        <dbReference type="Proteomes" id="UP000681340"/>
    </source>
</evidence>
<comment type="similarity">
    <text evidence="2">Belongs to the short-chain dehydrogenases/reductases (SDR) family.</text>
</comment>
<dbReference type="Pfam" id="PF00106">
    <property type="entry name" value="adh_short"/>
    <property type="match status" value="1"/>
</dbReference>
<dbReference type="SUPFAM" id="SSF51735">
    <property type="entry name" value="NAD(P)-binding Rossmann-fold domains"/>
    <property type="match status" value="1"/>
</dbReference>
<dbReference type="PANTHER" id="PTHR43157">
    <property type="entry name" value="PHOSPHATIDYLINOSITOL-GLYCAN BIOSYNTHESIS CLASS F PROTEIN-RELATED"/>
    <property type="match status" value="1"/>
</dbReference>
<dbReference type="EMBL" id="BOQL01000018">
    <property type="protein sequence ID" value="GIM65862.1"/>
    <property type="molecule type" value="Genomic_DNA"/>
</dbReference>
<sequence length="289" mass="29729">MITRTAVITGAAGGLGQATARRLLADGFDIVAVTRDAPSAESTRQALAAVAPGRAVHVLHADLVDRDAVRALATQLRATVGHVDVLVNNAGAAFAGYAETADGIERTHALNHLAPFHLTHLLLADGLFTADARIITISSDLVTRGRLDASAPDVTGTSWRDRFSQLTVYGTAKLANLLATTALADRLPPGMNAYSANPGVIRTGFHTKAGGLLKVVSSVSGIMAQTPDKAARTPVMLATAGIPPTPNGGYFTKGAAATPPKIVRDAGLAAAVYERTAHALGLDVRPAAI</sequence>
<proteinExistence type="inferred from homology"/>
<dbReference type="GO" id="GO:0016491">
    <property type="term" value="F:oxidoreductase activity"/>
    <property type="evidence" value="ECO:0007669"/>
    <property type="project" value="UniProtKB-KW"/>
</dbReference>
<dbReference type="RefSeq" id="WP_212988079.1">
    <property type="nucleotide sequence ID" value="NZ_BAABEA010000009.1"/>
</dbReference>
<dbReference type="PRINTS" id="PR00080">
    <property type="entry name" value="SDRFAMILY"/>
</dbReference>
<gene>
    <name evidence="3" type="ORF">Aau02nite_20260</name>
</gene>
<name>A0A919S790_9ACTN</name>
<protein>
    <submittedName>
        <fullName evidence="3">Short-chain dehydrogenase</fullName>
    </submittedName>
</protein>
<evidence type="ECO:0000256" key="2">
    <source>
        <dbReference type="RuleBase" id="RU000363"/>
    </source>
</evidence>
<dbReference type="Proteomes" id="UP000681340">
    <property type="component" value="Unassembled WGS sequence"/>
</dbReference>
<dbReference type="Gene3D" id="3.40.50.720">
    <property type="entry name" value="NAD(P)-binding Rossmann-like Domain"/>
    <property type="match status" value="1"/>
</dbReference>